<proteinExistence type="predicted"/>
<dbReference type="STRING" id="99656.SAMN05421659_109185"/>
<evidence type="ECO:0000313" key="3">
    <source>
        <dbReference type="Proteomes" id="UP000199701"/>
    </source>
</evidence>
<name>A0A1I0QVT4_9FIRM</name>
<protein>
    <recommendedName>
        <fullName evidence="4">J domain-containing protein</fullName>
    </recommendedName>
</protein>
<dbReference type="AlphaFoldDB" id="A0A1I0QVT4"/>
<organism evidence="2 3">
    <name type="scientific">[Clostridium] fimetarium</name>
    <dbReference type="NCBI Taxonomy" id="99656"/>
    <lineage>
        <taxon>Bacteria</taxon>
        <taxon>Bacillati</taxon>
        <taxon>Bacillota</taxon>
        <taxon>Clostridia</taxon>
        <taxon>Lachnospirales</taxon>
        <taxon>Lachnospiraceae</taxon>
    </lineage>
</organism>
<keyword evidence="1" id="KW-0235">DNA replication</keyword>
<dbReference type="GO" id="GO:0006260">
    <property type="term" value="P:DNA replication"/>
    <property type="evidence" value="ECO:0007669"/>
    <property type="project" value="UniProtKB-KW"/>
</dbReference>
<sequence>MKWFDKIDTIDVLRKTYKDLVRTHHPDNGGNLADIQAINSEYDTLFKDLKEKHYESVNVENETDKQKQAYSWEKDKNIREMVLKLSKYPITIEIVGVWIWVSNCYEYRKELKNIGLHWAAKKSLWYFHYDDYHKFSKKSMNMDHIRMKYGSETVNVKQEKAFIKG</sequence>
<dbReference type="Proteomes" id="UP000199701">
    <property type="component" value="Unassembled WGS sequence"/>
</dbReference>
<evidence type="ECO:0000256" key="1">
    <source>
        <dbReference type="ARBA" id="ARBA00022705"/>
    </source>
</evidence>
<dbReference type="Gene3D" id="1.10.287.110">
    <property type="entry name" value="DnaJ domain"/>
    <property type="match status" value="1"/>
</dbReference>
<accession>A0A1I0QVT4</accession>
<evidence type="ECO:0008006" key="4">
    <source>
        <dbReference type="Google" id="ProtNLM"/>
    </source>
</evidence>
<reference evidence="2 3" key="1">
    <citation type="submission" date="2016-10" db="EMBL/GenBank/DDBJ databases">
        <authorList>
            <person name="de Groot N.N."/>
        </authorList>
    </citation>
    <scope>NUCLEOTIDE SEQUENCE [LARGE SCALE GENOMIC DNA]</scope>
    <source>
        <strain evidence="2 3">DSM 9179</strain>
    </source>
</reference>
<evidence type="ECO:0000313" key="2">
    <source>
        <dbReference type="EMBL" id="SEW31807.1"/>
    </source>
</evidence>
<dbReference type="SUPFAM" id="SSF46565">
    <property type="entry name" value="Chaperone J-domain"/>
    <property type="match status" value="1"/>
</dbReference>
<dbReference type="InterPro" id="IPR036869">
    <property type="entry name" value="J_dom_sf"/>
</dbReference>
<dbReference type="OrthoDB" id="9775658at2"/>
<dbReference type="RefSeq" id="WP_092454590.1">
    <property type="nucleotide sequence ID" value="NZ_FOJI01000009.1"/>
</dbReference>
<gene>
    <name evidence="2" type="ORF">SAMN05421659_109185</name>
</gene>
<dbReference type="EMBL" id="FOJI01000009">
    <property type="protein sequence ID" value="SEW31807.1"/>
    <property type="molecule type" value="Genomic_DNA"/>
</dbReference>
<keyword evidence="3" id="KW-1185">Reference proteome</keyword>